<dbReference type="PROSITE" id="PS00078">
    <property type="entry name" value="COX2"/>
    <property type="match status" value="1"/>
</dbReference>
<protein>
    <submittedName>
        <fullName evidence="5">Cytochrome C oxidase subunit II</fullName>
    </submittedName>
</protein>
<dbReference type="InterPro" id="IPR008972">
    <property type="entry name" value="Cupredoxin"/>
</dbReference>
<dbReference type="PANTHER" id="PTHR42838:SF2">
    <property type="entry name" value="NITROUS-OXIDE REDUCTASE"/>
    <property type="match status" value="1"/>
</dbReference>
<dbReference type="GO" id="GO:0005507">
    <property type="term" value="F:copper ion binding"/>
    <property type="evidence" value="ECO:0007669"/>
    <property type="project" value="InterPro"/>
</dbReference>
<evidence type="ECO:0000256" key="1">
    <source>
        <dbReference type="ARBA" id="ARBA00004196"/>
    </source>
</evidence>
<evidence type="ECO:0000259" key="4">
    <source>
        <dbReference type="PROSITE" id="PS50857"/>
    </source>
</evidence>
<name>A0A849I4X3_9HYPH</name>
<dbReference type="GO" id="GO:0004129">
    <property type="term" value="F:cytochrome-c oxidase activity"/>
    <property type="evidence" value="ECO:0007669"/>
    <property type="project" value="InterPro"/>
</dbReference>
<dbReference type="Pfam" id="PF00116">
    <property type="entry name" value="COX2"/>
    <property type="match status" value="1"/>
</dbReference>
<dbReference type="Gene3D" id="2.60.40.420">
    <property type="entry name" value="Cupredoxins - blue copper proteins"/>
    <property type="match status" value="1"/>
</dbReference>
<gene>
    <name evidence="5" type="ORF">HJG44_10235</name>
</gene>
<keyword evidence="6" id="KW-1185">Reference proteome</keyword>
<dbReference type="SUPFAM" id="SSF49503">
    <property type="entry name" value="Cupredoxins"/>
    <property type="match status" value="1"/>
</dbReference>
<keyword evidence="2" id="KW-0479">Metal-binding</keyword>
<dbReference type="GO" id="GO:0030313">
    <property type="term" value="C:cell envelope"/>
    <property type="evidence" value="ECO:0007669"/>
    <property type="project" value="UniProtKB-SubCell"/>
</dbReference>
<reference evidence="5 6" key="1">
    <citation type="submission" date="2020-04" db="EMBL/GenBank/DDBJ databases">
        <title>Enterovirga sp. isolate from soil.</title>
        <authorList>
            <person name="Chea S."/>
            <person name="Kim D.-U."/>
        </authorList>
    </citation>
    <scope>NUCLEOTIDE SEQUENCE [LARGE SCALE GENOMIC DNA]</scope>
    <source>
        <strain evidence="5 6">DB1703</strain>
    </source>
</reference>
<dbReference type="InterPro" id="IPR051403">
    <property type="entry name" value="NosZ/Cyto_c_oxidase_sub2"/>
</dbReference>
<sequence>MVAIVYAGLAMHINPPSNIEHIDPKTLHLTGEFTEPNLGTKVEANGQVTVRMVATQFAFVPQCLVVPEGKPVTLRFSTPDVLHGILVTGTNVNTMIVPGYVSQVHTVFRKTGDLLMPCHEYCGLGHSQMWATVRVVPEAEFRPGADGKVSCDAR</sequence>
<evidence type="ECO:0000256" key="3">
    <source>
        <dbReference type="ARBA" id="ARBA00023008"/>
    </source>
</evidence>
<organism evidence="5 6">
    <name type="scientific">Enterovirga aerilata</name>
    <dbReference type="NCBI Taxonomy" id="2730920"/>
    <lineage>
        <taxon>Bacteria</taxon>
        <taxon>Pseudomonadati</taxon>
        <taxon>Pseudomonadota</taxon>
        <taxon>Alphaproteobacteria</taxon>
        <taxon>Hyphomicrobiales</taxon>
        <taxon>Methylobacteriaceae</taxon>
        <taxon>Enterovirga</taxon>
    </lineage>
</organism>
<keyword evidence="3" id="KW-0186">Copper</keyword>
<dbReference type="PANTHER" id="PTHR42838">
    <property type="entry name" value="CYTOCHROME C OXIDASE SUBUNIT II"/>
    <property type="match status" value="1"/>
</dbReference>
<dbReference type="Proteomes" id="UP000564885">
    <property type="component" value="Unassembled WGS sequence"/>
</dbReference>
<dbReference type="AlphaFoldDB" id="A0A849I4X3"/>
<dbReference type="EMBL" id="JABEPP010000003">
    <property type="protein sequence ID" value="NNM72754.1"/>
    <property type="molecule type" value="Genomic_DNA"/>
</dbReference>
<dbReference type="GO" id="GO:0016020">
    <property type="term" value="C:membrane"/>
    <property type="evidence" value="ECO:0007669"/>
    <property type="project" value="InterPro"/>
</dbReference>
<evidence type="ECO:0000313" key="6">
    <source>
        <dbReference type="Proteomes" id="UP000564885"/>
    </source>
</evidence>
<comment type="caution">
    <text evidence="5">The sequence shown here is derived from an EMBL/GenBank/DDBJ whole genome shotgun (WGS) entry which is preliminary data.</text>
</comment>
<dbReference type="InterPro" id="IPR001505">
    <property type="entry name" value="Copper_CuA"/>
</dbReference>
<evidence type="ECO:0000256" key="2">
    <source>
        <dbReference type="ARBA" id="ARBA00022723"/>
    </source>
</evidence>
<comment type="subcellular location">
    <subcellularLocation>
        <location evidence="1">Cell envelope</location>
    </subcellularLocation>
</comment>
<accession>A0A849I4X3</accession>
<dbReference type="PROSITE" id="PS50857">
    <property type="entry name" value="COX2_CUA"/>
    <property type="match status" value="1"/>
</dbReference>
<dbReference type="InterPro" id="IPR002429">
    <property type="entry name" value="CcO_II-like_C"/>
</dbReference>
<feature type="domain" description="Cytochrome oxidase subunit II copper A binding" evidence="4">
    <location>
        <begin position="45"/>
        <end position="147"/>
    </location>
</feature>
<proteinExistence type="predicted"/>
<evidence type="ECO:0000313" key="5">
    <source>
        <dbReference type="EMBL" id="NNM72754.1"/>
    </source>
</evidence>